<sequence>MANPAASNWATVAATASPSATSNGALRALMPSAASCAQAASQASIDRSLMTTSAPAIPRPRAMAKPNPLPAPVTSATRPARPNVWSR</sequence>
<dbReference type="Proteomes" id="UP000740926">
    <property type="component" value="Unassembled WGS sequence"/>
</dbReference>
<gene>
    <name evidence="2" type="ORF">G6F50_018640</name>
</gene>
<evidence type="ECO:0000313" key="2">
    <source>
        <dbReference type="EMBL" id="KAG1523075.1"/>
    </source>
</evidence>
<evidence type="ECO:0000256" key="1">
    <source>
        <dbReference type="SAM" id="MobiDB-lite"/>
    </source>
</evidence>
<feature type="region of interest" description="Disordered" evidence="1">
    <location>
        <begin position="56"/>
        <end position="87"/>
    </location>
</feature>
<dbReference type="AlphaFoldDB" id="A0A9P7BYI4"/>
<dbReference type="EMBL" id="JAANIU010021669">
    <property type="protein sequence ID" value="KAG1523075.1"/>
    <property type="molecule type" value="Genomic_DNA"/>
</dbReference>
<name>A0A9P7BYI4_9FUNG</name>
<evidence type="ECO:0000313" key="3">
    <source>
        <dbReference type="Proteomes" id="UP000740926"/>
    </source>
</evidence>
<comment type="caution">
    <text evidence="2">The sequence shown here is derived from an EMBL/GenBank/DDBJ whole genome shotgun (WGS) entry which is preliminary data.</text>
</comment>
<proteinExistence type="predicted"/>
<keyword evidence="3" id="KW-1185">Reference proteome</keyword>
<accession>A0A9P7BYI4</accession>
<organism evidence="2 3">
    <name type="scientific">Rhizopus delemar</name>
    <dbReference type="NCBI Taxonomy" id="936053"/>
    <lineage>
        <taxon>Eukaryota</taxon>
        <taxon>Fungi</taxon>
        <taxon>Fungi incertae sedis</taxon>
        <taxon>Mucoromycota</taxon>
        <taxon>Mucoromycotina</taxon>
        <taxon>Mucoromycetes</taxon>
        <taxon>Mucorales</taxon>
        <taxon>Mucorineae</taxon>
        <taxon>Rhizopodaceae</taxon>
        <taxon>Rhizopus</taxon>
    </lineage>
</organism>
<protein>
    <submittedName>
        <fullName evidence="2">Uncharacterized protein</fullName>
    </submittedName>
</protein>
<feature type="region of interest" description="Disordered" evidence="1">
    <location>
        <begin position="1"/>
        <end position="20"/>
    </location>
</feature>
<reference evidence="2 3" key="1">
    <citation type="journal article" date="2020" name="Microb. Genom.">
        <title>Genetic diversity of clinical and environmental Mucorales isolates obtained from an investigation of mucormycosis cases among solid organ transplant recipients.</title>
        <authorList>
            <person name="Nguyen M.H."/>
            <person name="Kaul D."/>
            <person name="Muto C."/>
            <person name="Cheng S.J."/>
            <person name="Richter R.A."/>
            <person name="Bruno V.M."/>
            <person name="Liu G."/>
            <person name="Beyhan S."/>
            <person name="Sundermann A.J."/>
            <person name="Mounaud S."/>
            <person name="Pasculle A.W."/>
            <person name="Nierman W.C."/>
            <person name="Driscoll E."/>
            <person name="Cumbie R."/>
            <person name="Clancy C.J."/>
            <person name="Dupont C.L."/>
        </authorList>
    </citation>
    <scope>NUCLEOTIDE SEQUENCE [LARGE SCALE GENOMIC DNA]</scope>
    <source>
        <strain evidence="2 3">GL24</strain>
    </source>
</reference>